<dbReference type="GO" id="GO:0008239">
    <property type="term" value="F:dipeptidyl-peptidase activity"/>
    <property type="evidence" value="ECO:0007669"/>
    <property type="project" value="InterPro"/>
</dbReference>
<evidence type="ECO:0000256" key="1">
    <source>
        <dbReference type="ARBA" id="ARBA00022801"/>
    </source>
</evidence>
<organism evidence="3 4">
    <name type="scientific">Lophium mytilinum</name>
    <dbReference type="NCBI Taxonomy" id="390894"/>
    <lineage>
        <taxon>Eukaryota</taxon>
        <taxon>Fungi</taxon>
        <taxon>Dikarya</taxon>
        <taxon>Ascomycota</taxon>
        <taxon>Pezizomycotina</taxon>
        <taxon>Dothideomycetes</taxon>
        <taxon>Pleosporomycetidae</taxon>
        <taxon>Mytilinidiales</taxon>
        <taxon>Mytilinidiaceae</taxon>
        <taxon>Lophium</taxon>
    </lineage>
</organism>
<dbReference type="EMBL" id="MU004183">
    <property type="protein sequence ID" value="KAF2500452.1"/>
    <property type="molecule type" value="Genomic_DNA"/>
</dbReference>
<dbReference type="SUPFAM" id="SSF49785">
    <property type="entry name" value="Galactose-binding domain-like"/>
    <property type="match status" value="1"/>
</dbReference>
<accession>A0A6A6R7U6</accession>
<dbReference type="SMART" id="SM00939">
    <property type="entry name" value="PepX_C"/>
    <property type="match status" value="1"/>
</dbReference>
<dbReference type="NCBIfam" id="TIGR00976">
    <property type="entry name" value="CocE_NonD"/>
    <property type="match status" value="1"/>
</dbReference>
<dbReference type="SUPFAM" id="SSF53474">
    <property type="entry name" value="alpha/beta-Hydrolases"/>
    <property type="match status" value="1"/>
</dbReference>
<dbReference type="InterPro" id="IPR050585">
    <property type="entry name" value="Xaa-Pro_dipeptidyl-ppase/CocE"/>
</dbReference>
<dbReference type="AlphaFoldDB" id="A0A6A6R7U6"/>
<dbReference type="Pfam" id="PF08530">
    <property type="entry name" value="PepX_C"/>
    <property type="match status" value="1"/>
</dbReference>
<name>A0A6A6R7U6_9PEZI</name>
<dbReference type="InterPro" id="IPR029058">
    <property type="entry name" value="AB_hydrolase_fold"/>
</dbReference>
<feature type="domain" description="Xaa-Pro dipeptidyl-peptidase C-terminal" evidence="2">
    <location>
        <begin position="316"/>
        <end position="572"/>
    </location>
</feature>
<evidence type="ECO:0000313" key="4">
    <source>
        <dbReference type="Proteomes" id="UP000799750"/>
    </source>
</evidence>
<dbReference type="Gene3D" id="1.10.3020.20">
    <property type="match status" value="1"/>
</dbReference>
<dbReference type="InterPro" id="IPR013736">
    <property type="entry name" value="Xaa-Pro_dipept_C"/>
</dbReference>
<dbReference type="Pfam" id="PF02129">
    <property type="entry name" value="Peptidase_S15"/>
    <property type="match status" value="1"/>
</dbReference>
<keyword evidence="4" id="KW-1185">Reference proteome</keyword>
<dbReference type="InterPro" id="IPR008979">
    <property type="entry name" value="Galactose-bd-like_sf"/>
</dbReference>
<proteinExistence type="predicted"/>
<gene>
    <name evidence="3" type="ORF">BU16DRAFT_602288</name>
</gene>
<protein>
    <submittedName>
        <fullName evidence="3">Peptidase S15</fullName>
    </submittedName>
</protein>
<dbReference type="OrthoDB" id="2578740at2759"/>
<evidence type="ECO:0000259" key="2">
    <source>
        <dbReference type="SMART" id="SM00939"/>
    </source>
</evidence>
<dbReference type="PANTHER" id="PTHR43056:SF10">
    <property type="entry name" value="COCE_NOND FAMILY, PUTATIVE (AFU_ORTHOLOGUE AFUA_7G00600)-RELATED"/>
    <property type="match status" value="1"/>
</dbReference>
<dbReference type="Gene3D" id="2.60.120.260">
    <property type="entry name" value="Galactose-binding domain-like"/>
    <property type="match status" value="1"/>
</dbReference>
<dbReference type="InterPro" id="IPR005674">
    <property type="entry name" value="CocE/Ser_esterase"/>
</dbReference>
<keyword evidence="1" id="KW-0378">Hydrolase</keyword>
<dbReference type="PANTHER" id="PTHR43056">
    <property type="entry name" value="PEPTIDASE S9 PROLYL OLIGOPEPTIDASE"/>
    <property type="match status" value="1"/>
</dbReference>
<reference evidence="3" key="1">
    <citation type="journal article" date="2020" name="Stud. Mycol.">
        <title>101 Dothideomycetes genomes: a test case for predicting lifestyles and emergence of pathogens.</title>
        <authorList>
            <person name="Haridas S."/>
            <person name="Albert R."/>
            <person name="Binder M."/>
            <person name="Bloem J."/>
            <person name="Labutti K."/>
            <person name="Salamov A."/>
            <person name="Andreopoulos B."/>
            <person name="Baker S."/>
            <person name="Barry K."/>
            <person name="Bills G."/>
            <person name="Bluhm B."/>
            <person name="Cannon C."/>
            <person name="Castanera R."/>
            <person name="Culley D."/>
            <person name="Daum C."/>
            <person name="Ezra D."/>
            <person name="Gonzalez J."/>
            <person name="Henrissat B."/>
            <person name="Kuo A."/>
            <person name="Liang C."/>
            <person name="Lipzen A."/>
            <person name="Lutzoni F."/>
            <person name="Magnuson J."/>
            <person name="Mondo S."/>
            <person name="Nolan M."/>
            <person name="Ohm R."/>
            <person name="Pangilinan J."/>
            <person name="Park H.-J."/>
            <person name="Ramirez L."/>
            <person name="Alfaro M."/>
            <person name="Sun H."/>
            <person name="Tritt A."/>
            <person name="Yoshinaga Y."/>
            <person name="Zwiers L.-H."/>
            <person name="Turgeon B."/>
            <person name="Goodwin S."/>
            <person name="Spatafora J."/>
            <person name="Crous P."/>
            <person name="Grigoriev I."/>
        </authorList>
    </citation>
    <scope>NUCLEOTIDE SEQUENCE</scope>
    <source>
        <strain evidence="3">CBS 269.34</strain>
    </source>
</reference>
<dbReference type="Proteomes" id="UP000799750">
    <property type="component" value="Unassembled WGS sequence"/>
</dbReference>
<dbReference type="Gene3D" id="3.40.50.1820">
    <property type="entry name" value="alpha/beta hydrolase"/>
    <property type="match status" value="1"/>
</dbReference>
<sequence>MDKMIIERDVPIFSDDTTLRADIFRPKGSLLYPVIMTMGPYGKGAEYKTAYAAQWEWLTTTHPNILPGSSRSFMTWETVDPETWVPWGYVVIRVDSRGAGRSPGYLDVFSPREAKDYYNAIEWAGVQEWSSGKVGLCGISYFAINQWQVAALQPPHLAAIVPWEGAADFYRDIARHGGIFSNGFLEAWYSRQVQSIQHGNLSAVQDPWLHASASGADPDKPETVLSQEQLKTNRRDMSRAILDHPMDDDFHQTRSVDWSKVTVPFLSAANLAGFGLHPRGNFEAFMHAASKHKWLECHPGRHEEWFYLEQGIDIQKRFLDCFLKDVENGWMEEAPVSLRLRRPFEQNSFELRREQAWPLSSTQWTEIHLSAAGDETVLSWNEPETPSSVSFDALGKPLTFLSPPLESESEITRPLAAKLFASSSTADMDLFVTLQAFSPEGKEVDFQGTVDPHTPLAQGWLRASHRKLDPTKSLPYRPYHSHDEILPVKPNEVYELDVEIWPTSVILPAGFRLALQISGKDFEREVVGKPHEVWVAKGSGPWLHTSTEDRPESVFGGRTTVHAGGSTGSRVLLPLIPSRR</sequence>
<dbReference type="InterPro" id="IPR000383">
    <property type="entry name" value="Xaa-Pro-like_dom"/>
</dbReference>
<evidence type="ECO:0000313" key="3">
    <source>
        <dbReference type="EMBL" id="KAF2500452.1"/>
    </source>
</evidence>